<comment type="caution">
    <text evidence="2">The sequence shown here is derived from an EMBL/GenBank/DDBJ whole genome shotgun (WGS) entry which is preliminary data.</text>
</comment>
<dbReference type="EMBL" id="JAZDWU010000003">
    <property type="protein sequence ID" value="KAL0008748.1"/>
    <property type="molecule type" value="Genomic_DNA"/>
</dbReference>
<keyword evidence="1" id="KW-0472">Membrane</keyword>
<gene>
    <name evidence="2" type="ORF">SO802_010250</name>
</gene>
<feature type="transmembrane region" description="Helical" evidence="1">
    <location>
        <begin position="58"/>
        <end position="88"/>
    </location>
</feature>
<keyword evidence="1" id="KW-0812">Transmembrane</keyword>
<keyword evidence="3" id="KW-1185">Reference proteome</keyword>
<organism evidence="2 3">
    <name type="scientific">Lithocarpus litseifolius</name>
    <dbReference type="NCBI Taxonomy" id="425828"/>
    <lineage>
        <taxon>Eukaryota</taxon>
        <taxon>Viridiplantae</taxon>
        <taxon>Streptophyta</taxon>
        <taxon>Embryophyta</taxon>
        <taxon>Tracheophyta</taxon>
        <taxon>Spermatophyta</taxon>
        <taxon>Magnoliopsida</taxon>
        <taxon>eudicotyledons</taxon>
        <taxon>Gunneridae</taxon>
        <taxon>Pentapetalae</taxon>
        <taxon>rosids</taxon>
        <taxon>fabids</taxon>
        <taxon>Fagales</taxon>
        <taxon>Fagaceae</taxon>
        <taxon>Lithocarpus</taxon>
    </lineage>
</organism>
<evidence type="ECO:0000313" key="3">
    <source>
        <dbReference type="Proteomes" id="UP001459277"/>
    </source>
</evidence>
<dbReference type="Proteomes" id="UP001459277">
    <property type="component" value="Unassembled WGS sequence"/>
</dbReference>
<evidence type="ECO:0000313" key="2">
    <source>
        <dbReference type="EMBL" id="KAL0008748.1"/>
    </source>
</evidence>
<keyword evidence="1" id="KW-1133">Transmembrane helix</keyword>
<dbReference type="AlphaFoldDB" id="A0AAW2DDQ6"/>
<protein>
    <submittedName>
        <fullName evidence="2">Uncharacterized protein</fullName>
    </submittedName>
</protein>
<name>A0AAW2DDQ6_9ROSI</name>
<evidence type="ECO:0000256" key="1">
    <source>
        <dbReference type="SAM" id="Phobius"/>
    </source>
</evidence>
<proteinExistence type="predicted"/>
<reference evidence="2 3" key="1">
    <citation type="submission" date="2024-01" db="EMBL/GenBank/DDBJ databases">
        <title>A telomere-to-telomere, gap-free genome of sweet tea (Lithocarpus litseifolius).</title>
        <authorList>
            <person name="Zhou J."/>
        </authorList>
    </citation>
    <scope>NUCLEOTIDE SEQUENCE [LARGE SCALE GENOMIC DNA]</scope>
    <source>
        <strain evidence="2">Zhou-2022a</strain>
        <tissue evidence="2">Leaf</tissue>
    </source>
</reference>
<sequence>MDRLQYHHGHHHHHHLHLTRPFRSPWTLSSGFFVSFSLRNSSIGKELYGFSPAIKPQLLISLLFLALALATCINAVSMAWWVAVLTFARPTKKQALVMFFSC</sequence>
<accession>A0AAW2DDQ6</accession>